<dbReference type="InterPro" id="IPR020095">
    <property type="entry name" value="PsdUridine_synth_TruA_C"/>
</dbReference>
<dbReference type="SUPFAM" id="SSF55120">
    <property type="entry name" value="Pseudouridine synthase"/>
    <property type="match status" value="1"/>
</dbReference>
<feature type="domain" description="Pseudouridine synthase I TruA alpha/beta" evidence="6">
    <location>
        <begin position="476"/>
        <end position="550"/>
    </location>
</feature>
<evidence type="ECO:0000256" key="1">
    <source>
        <dbReference type="ARBA" id="ARBA00009375"/>
    </source>
</evidence>
<dbReference type="Proteomes" id="UP000186817">
    <property type="component" value="Unassembled WGS sequence"/>
</dbReference>
<feature type="transmembrane region" description="Helical" evidence="5">
    <location>
        <begin position="1196"/>
        <end position="1213"/>
    </location>
</feature>
<comment type="caution">
    <text evidence="7">The sequence shown here is derived from an EMBL/GenBank/DDBJ whole genome shotgun (WGS) entry which is preliminary data.</text>
</comment>
<dbReference type="GO" id="GO:0005634">
    <property type="term" value="C:nucleus"/>
    <property type="evidence" value="ECO:0007669"/>
    <property type="project" value="TreeGrafter"/>
</dbReference>
<organism evidence="7 8">
    <name type="scientific">Symbiodinium microadriaticum</name>
    <name type="common">Dinoflagellate</name>
    <name type="synonym">Zooxanthella microadriatica</name>
    <dbReference type="NCBI Taxonomy" id="2951"/>
    <lineage>
        <taxon>Eukaryota</taxon>
        <taxon>Sar</taxon>
        <taxon>Alveolata</taxon>
        <taxon>Dinophyceae</taxon>
        <taxon>Suessiales</taxon>
        <taxon>Symbiodiniaceae</taxon>
        <taxon>Symbiodinium</taxon>
    </lineage>
</organism>
<dbReference type="GO" id="GO:0003723">
    <property type="term" value="F:RNA binding"/>
    <property type="evidence" value="ECO:0007669"/>
    <property type="project" value="InterPro"/>
</dbReference>
<evidence type="ECO:0000313" key="7">
    <source>
        <dbReference type="EMBL" id="OLP98240.1"/>
    </source>
</evidence>
<keyword evidence="2" id="KW-0819">tRNA processing</keyword>
<evidence type="ECO:0000256" key="4">
    <source>
        <dbReference type="SAM" id="MobiDB-lite"/>
    </source>
</evidence>
<feature type="transmembrane region" description="Helical" evidence="5">
    <location>
        <begin position="1317"/>
        <end position="1339"/>
    </location>
</feature>
<keyword evidence="5" id="KW-0472">Membrane</keyword>
<feature type="transmembrane region" description="Helical" evidence="5">
    <location>
        <begin position="1284"/>
        <end position="1305"/>
    </location>
</feature>
<evidence type="ECO:0000313" key="8">
    <source>
        <dbReference type="Proteomes" id="UP000186817"/>
    </source>
</evidence>
<evidence type="ECO:0000256" key="2">
    <source>
        <dbReference type="ARBA" id="ARBA00022694"/>
    </source>
</evidence>
<feature type="transmembrane region" description="Helical" evidence="5">
    <location>
        <begin position="1063"/>
        <end position="1082"/>
    </location>
</feature>
<feature type="transmembrane region" description="Helical" evidence="5">
    <location>
        <begin position="1157"/>
        <end position="1190"/>
    </location>
</feature>
<reference evidence="7 8" key="1">
    <citation type="submission" date="2016-02" db="EMBL/GenBank/DDBJ databases">
        <title>Genome analysis of coral dinoflagellate symbionts highlights evolutionary adaptations to a symbiotic lifestyle.</title>
        <authorList>
            <person name="Aranda M."/>
            <person name="Li Y."/>
            <person name="Liew Y.J."/>
            <person name="Baumgarten S."/>
            <person name="Simakov O."/>
            <person name="Wilson M."/>
            <person name="Piel J."/>
            <person name="Ashoor H."/>
            <person name="Bougouffa S."/>
            <person name="Bajic V.B."/>
            <person name="Ryu T."/>
            <person name="Ravasi T."/>
            <person name="Bayer T."/>
            <person name="Micklem G."/>
            <person name="Kim H."/>
            <person name="Bhak J."/>
            <person name="Lajeunesse T.C."/>
            <person name="Voolstra C.R."/>
        </authorList>
    </citation>
    <scope>NUCLEOTIDE SEQUENCE [LARGE SCALE GENOMIC DNA]</scope>
    <source>
        <strain evidence="7 8">CCMP2467</strain>
    </source>
</reference>
<keyword evidence="8" id="KW-1185">Reference proteome</keyword>
<name>A0A1Q9DSU4_SYMMI</name>
<dbReference type="GO" id="GO:0031119">
    <property type="term" value="P:tRNA pseudouridine synthesis"/>
    <property type="evidence" value="ECO:0007669"/>
    <property type="project" value="TreeGrafter"/>
</dbReference>
<dbReference type="PANTHER" id="PTHR11142">
    <property type="entry name" value="PSEUDOURIDYLATE SYNTHASE"/>
    <property type="match status" value="1"/>
</dbReference>
<feature type="transmembrane region" description="Helical" evidence="5">
    <location>
        <begin position="669"/>
        <end position="698"/>
    </location>
</feature>
<dbReference type="Pfam" id="PF01416">
    <property type="entry name" value="PseudoU_synth_1"/>
    <property type="match status" value="1"/>
</dbReference>
<dbReference type="InterPro" id="IPR001406">
    <property type="entry name" value="PsdUridine_synth_TruA"/>
</dbReference>
<dbReference type="OrthoDB" id="412470at2759"/>
<keyword evidence="5" id="KW-0812">Transmembrane</keyword>
<comment type="similarity">
    <text evidence="1">Belongs to the tRNA pseudouridine synthase TruA family.</text>
</comment>
<feature type="transmembrane region" description="Helical" evidence="5">
    <location>
        <begin position="1351"/>
        <end position="1372"/>
    </location>
</feature>
<accession>A0A1Q9DSU4</accession>
<keyword evidence="3" id="KW-0413">Isomerase</keyword>
<protein>
    <submittedName>
        <fullName evidence="7">tRNA pseudouridine synthase A, mitochondrial</fullName>
    </submittedName>
</protein>
<feature type="transmembrane region" description="Helical" evidence="5">
    <location>
        <begin position="1384"/>
        <end position="1405"/>
    </location>
</feature>
<evidence type="ECO:0000259" key="6">
    <source>
        <dbReference type="Pfam" id="PF01416"/>
    </source>
</evidence>
<dbReference type="InterPro" id="IPR020103">
    <property type="entry name" value="PsdUridine_synth_cat_dom_sf"/>
</dbReference>
<dbReference type="Gene3D" id="3.30.70.580">
    <property type="entry name" value="Pseudouridine synthase I, catalytic domain, N-terminal subdomain"/>
    <property type="match status" value="1"/>
</dbReference>
<dbReference type="EMBL" id="LSRX01000403">
    <property type="protein sequence ID" value="OLP98240.1"/>
    <property type="molecule type" value="Genomic_DNA"/>
</dbReference>
<proteinExistence type="inferred from homology"/>
<dbReference type="GO" id="GO:0009982">
    <property type="term" value="F:pseudouridine synthase activity"/>
    <property type="evidence" value="ECO:0007669"/>
    <property type="project" value="InterPro"/>
</dbReference>
<keyword evidence="5" id="KW-1133">Transmembrane helix</keyword>
<feature type="region of interest" description="Disordered" evidence="4">
    <location>
        <begin position="1"/>
        <end position="56"/>
    </location>
</feature>
<gene>
    <name evidence="7" type="primary">Pus1</name>
    <name evidence="7" type="ORF">AK812_SmicGene19330</name>
</gene>
<dbReference type="PANTHER" id="PTHR11142:SF4">
    <property type="entry name" value="PSEUDOURIDYLATE SYNTHASE 1 HOMOLOG"/>
    <property type="match status" value="1"/>
</dbReference>
<dbReference type="Gene3D" id="3.30.70.660">
    <property type="entry name" value="Pseudouridine synthase I, catalytic domain, C-terminal subdomain"/>
    <property type="match status" value="1"/>
</dbReference>
<sequence length="1419" mass="158562">MQVQHSEHGSQLHELEAAEAEEQTGQLPALVLGAAPESQQFQSRKPPDFLCAPISPRQPAAKGAARRSLEGFGVVGLFASPWVWAGRSRRDRAWRPRGQLAAVALEAPTRTAKSTTELGRQRRLVAEVEVLSVARHPKERELQLLQVSDPDFPSSPPLPVVAEAGKWKAGDRALLVQVGSRVPRGLAKFEGAFRALAGQALAQTQGAMEGPLSFKGEPSVGFLISKEDSERVGEVEPLQALQSRVALEIAFCGDDFRGSLGSDASVEAAVRAALLQVGVVPPLQKPPFQRLSRTDAGVHARSFRLVVPLLRLQASDLQADGRCPGLQEALNRRLPESLRILEVARLPYMADIPSACVAREYRYYLPRSLMGPGAGDVDPAVERRLASALQCCQGRWPFLNFTKPELYRALEDNLRSTPETERWLRELYGHRRRRRERGYPPDNRVADLPALLPVPEEGRDLTVREVRVCELLPEPVTATDSTQELLCVRLVGEGFLNSMVRLIVGSCCAVARGVLPVTELKAALAAEQVVDLSEFVAPAAGLVLYQQHFDESKIPWLPLDRSAEEGEAFFRDAILSRVERAWGKTRSLGPWYQPGPAVFAEDDLEDFVAATDAGCGGAEHICFERDVEHVRPGNWIHTGQGRGAYEKIEDMQFVGQGRGSWDRERLPVYGWRCNICCLCFCGLLLLAVIVSLVMGIFWRQWTFAAADHHPHSDALQIQFDCAVDYFHWETVWTDEKKAFCCAQLGKGCAVTTQAPAFDCDAAYDNWHAAWSKAKKVHCCATEQKGCSGDDCYEDDQDTWTDPKRTWCCQKHALGCPKDDYDCRAGVTNWRHGWSESKKYFCCKKYDVACPDSVVYDCSSGIPIHWPSAKQSLPSGCPWLAMGVRSSCCAEEDLAEGPKEAPEVVSSYTDKADSPAPLESLREAEATQGPSASRVPSKWSRLQHMRHLEVDAEILRGIPLQASLRALGELWRHSPVDLPEQARRGLYDRAAPVEGFDVFLSHTWLSPGRYKVLSLLFQAGWKQVFLGQSFFVMAGMVLSLLRWLPLPFVLPPEFEGYSHLESPFFPWCLVFSFVGSFLGLVLTPYFPALCGRHPVCFLDVVSIHQVDQELMERGVYGLGGFLRVSKELRVLWSAPYLSRLWCVFELAAYRMANPSGRIVVSPIFVEVGALVTILFTYFVAFLFSLVFVLSWQEVGRVMTYVIALVPLILLLHLMRRNLMSKHRLVSDLRLFDLEKAYCRTDFDREFIHRAIIEWYGSKDAFTQYVRGPLREELLHSSKSAFPLRYLLMVTSVTFGASMDSLVALSLGGMTWQVVLAEFVGNSIGFHLGYFLGLLNLVVYLCDRFAAPMFSGVLLDCLQSVVMFLVFFILYYLGQVVNRRAYTTSLWSAVVWASAALLWAGLSLRFFQHRRCCRVDKTLGI</sequence>
<dbReference type="InterPro" id="IPR020097">
    <property type="entry name" value="PsdUridine_synth_TruA_a/b_dom"/>
</dbReference>
<feature type="transmembrane region" description="Helical" evidence="5">
    <location>
        <begin position="1023"/>
        <end position="1043"/>
    </location>
</feature>
<feature type="compositionally biased region" description="Basic and acidic residues" evidence="4">
    <location>
        <begin position="1"/>
        <end position="16"/>
    </location>
</feature>
<dbReference type="InterPro" id="IPR020094">
    <property type="entry name" value="TruA/RsuA/RluB/E/F_N"/>
</dbReference>
<evidence type="ECO:0000256" key="5">
    <source>
        <dbReference type="SAM" id="Phobius"/>
    </source>
</evidence>
<dbReference type="GO" id="GO:1990481">
    <property type="term" value="P:mRNA pseudouridine synthesis"/>
    <property type="evidence" value="ECO:0007669"/>
    <property type="project" value="TreeGrafter"/>
</dbReference>
<evidence type="ECO:0000256" key="3">
    <source>
        <dbReference type="ARBA" id="ARBA00023235"/>
    </source>
</evidence>